<evidence type="ECO:0000313" key="1">
    <source>
        <dbReference type="EMBL" id="MBP1041472.1"/>
    </source>
</evidence>
<name>A0A940SS29_9ENTE</name>
<dbReference type="EMBL" id="JAEEGA010000006">
    <property type="protein sequence ID" value="MBP1041472.1"/>
    <property type="molecule type" value="Genomic_DNA"/>
</dbReference>
<keyword evidence="2" id="KW-1185">Reference proteome</keyword>
<dbReference type="Proteomes" id="UP000674938">
    <property type="component" value="Unassembled WGS sequence"/>
</dbReference>
<dbReference type="RefSeq" id="WP_209527451.1">
    <property type="nucleotide sequence ID" value="NZ_JAEEGA010000006.1"/>
</dbReference>
<comment type="caution">
    <text evidence="1">The sequence shown here is derived from an EMBL/GenBank/DDBJ whole genome shotgun (WGS) entry which is preliminary data.</text>
</comment>
<gene>
    <name evidence="1" type="ORF">I6N95_10685</name>
</gene>
<reference evidence="1" key="1">
    <citation type="submission" date="2020-12" db="EMBL/GenBank/DDBJ databases">
        <title>Vagococcus allomyrinae sp. nov. and Enterococcus lavae sp. nov., isolated from the larvae of Allomyrina dichotoma.</title>
        <authorList>
            <person name="Lee S.D."/>
        </authorList>
    </citation>
    <scope>NUCLEOTIDE SEQUENCE</scope>
    <source>
        <strain evidence="1">BWB3-3</strain>
    </source>
</reference>
<accession>A0A940SS29</accession>
<proteinExistence type="predicted"/>
<protein>
    <recommendedName>
        <fullName evidence="3">DNA-directed RNA polymerase beta subunit</fullName>
    </recommendedName>
</protein>
<organism evidence="1 2">
    <name type="scientific">Vagococcus allomyrinae</name>
    <dbReference type="NCBI Taxonomy" id="2794353"/>
    <lineage>
        <taxon>Bacteria</taxon>
        <taxon>Bacillati</taxon>
        <taxon>Bacillota</taxon>
        <taxon>Bacilli</taxon>
        <taxon>Lactobacillales</taxon>
        <taxon>Enterococcaceae</taxon>
        <taxon>Vagococcus</taxon>
    </lineage>
</organism>
<evidence type="ECO:0008006" key="3">
    <source>
        <dbReference type="Google" id="ProtNLM"/>
    </source>
</evidence>
<evidence type="ECO:0000313" key="2">
    <source>
        <dbReference type="Proteomes" id="UP000674938"/>
    </source>
</evidence>
<dbReference type="AlphaFoldDB" id="A0A940SS29"/>
<sequence>MNEHFFDNYHDRGMKKWAGFYLSEHTAIMEKLKLTEIQTIPQKEPQSPEIISQLIETAIIKDLPISIQKEEVDQEGHYKPDIAGKICGYDSLGIYVNNEKIEYENIRHICLTSHKKWSTS</sequence>